<protein>
    <recommendedName>
        <fullName evidence="3">Lipoprotein</fullName>
    </recommendedName>
</protein>
<comment type="caution">
    <text evidence="1">The sequence shown here is derived from an EMBL/GenBank/DDBJ whole genome shotgun (WGS) entry which is preliminary data.</text>
</comment>
<keyword evidence="2" id="KW-1185">Reference proteome</keyword>
<sequence length="249" mass="29535">MSIGNYFFKHFSKLAIVFLFSYVACAPKTDAYDPSIGLYGTKWIEEQRQDRESIDYNFIYFKPDENLNLKFFKNRIDPREFAKRFVSTRAKSLFDAFQNPEPEKGRAVFAYSLYRPFLAVAAKKIGIDYSEYDRGVDYTSQEDLERIYDYIRQNLDEKNSFCNFGRLFFNEIKKVEIKPYSVEDRVLDPKSNSYSIQAQYDIKYYLGKAKGLEDLDWIRFRVYFLIQGDHVMQTSIIDAYPAECLYELD</sequence>
<gene>
    <name evidence="1" type="ORF">ND812_18125</name>
</gene>
<dbReference type="Proteomes" id="UP001209737">
    <property type="component" value="Unassembled WGS sequence"/>
</dbReference>
<name>A0ABT3M223_9LEPT</name>
<organism evidence="1 2">
    <name type="scientific">Leptospira limi</name>
    <dbReference type="NCBI Taxonomy" id="2950023"/>
    <lineage>
        <taxon>Bacteria</taxon>
        <taxon>Pseudomonadati</taxon>
        <taxon>Spirochaetota</taxon>
        <taxon>Spirochaetia</taxon>
        <taxon>Leptospirales</taxon>
        <taxon>Leptospiraceae</taxon>
        <taxon>Leptospira</taxon>
    </lineage>
</organism>
<reference evidence="1 2" key="1">
    <citation type="submission" date="2022-06" db="EMBL/GenBank/DDBJ databases">
        <title>Leptospira isolates from biofilms formed at urban environments.</title>
        <authorList>
            <person name="Ribeiro P.S."/>
            <person name="Sousa T."/>
            <person name="Carvalho N."/>
            <person name="Aburjaile F."/>
            <person name="Neves F."/>
            <person name="Oliveira D."/>
            <person name="Blanco L."/>
            <person name="Lima J."/>
            <person name="Costa F."/>
            <person name="Brenig B."/>
            <person name="Soares S."/>
            <person name="Ramos R."/>
            <person name="Goes-Neto A."/>
            <person name="Matiuzzi M."/>
            <person name="Azevedo V."/>
            <person name="Ristow P."/>
        </authorList>
    </citation>
    <scope>NUCLEOTIDE SEQUENCE [LARGE SCALE GENOMIC DNA]</scope>
    <source>
        <strain evidence="1 2">VSF25</strain>
    </source>
</reference>
<proteinExistence type="predicted"/>
<dbReference type="RefSeq" id="WP_265376722.1">
    <property type="nucleotide sequence ID" value="NZ_JAMQPV010000006.1"/>
</dbReference>
<accession>A0ABT3M223</accession>
<evidence type="ECO:0008006" key="3">
    <source>
        <dbReference type="Google" id="ProtNLM"/>
    </source>
</evidence>
<evidence type="ECO:0000313" key="1">
    <source>
        <dbReference type="EMBL" id="MCW7464025.1"/>
    </source>
</evidence>
<evidence type="ECO:0000313" key="2">
    <source>
        <dbReference type="Proteomes" id="UP001209737"/>
    </source>
</evidence>
<dbReference type="EMBL" id="JAMQPV010000006">
    <property type="protein sequence ID" value="MCW7464025.1"/>
    <property type="molecule type" value="Genomic_DNA"/>
</dbReference>